<dbReference type="AlphaFoldDB" id="A0A0P1GGA3"/>
<reference evidence="1 2" key="1">
    <citation type="submission" date="2015-09" db="EMBL/GenBank/DDBJ databases">
        <authorList>
            <consortium name="Swine Surveillance"/>
        </authorList>
    </citation>
    <scope>NUCLEOTIDE SEQUENCE [LARGE SCALE GENOMIC DNA]</scope>
    <source>
        <strain evidence="1 2">CECT 7648</strain>
    </source>
</reference>
<gene>
    <name evidence="1" type="ORF">TRN7648_03042</name>
</gene>
<proteinExistence type="predicted"/>
<evidence type="ECO:0000313" key="2">
    <source>
        <dbReference type="Proteomes" id="UP000054935"/>
    </source>
</evidence>
<dbReference type="Proteomes" id="UP000054935">
    <property type="component" value="Unassembled WGS sequence"/>
</dbReference>
<sequence>MPHSAPRAPSDVNAALFCDFADAGFLDAALQGFVHSLGPVLLTDDAALLPRIAPPRRVAIAGLGLDRVPIESSEVLGNLWGELASF</sequence>
<evidence type="ECO:0000313" key="1">
    <source>
        <dbReference type="EMBL" id="CUH80588.1"/>
    </source>
</evidence>
<dbReference type="EMBL" id="CYSE01000006">
    <property type="protein sequence ID" value="CUH80588.1"/>
    <property type="molecule type" value="Genomic_DNA"/>
</dbReference>
<dbReference type="STRING" id="441103.TRN7648_03042"/>
<dbReference type="RefSeq" id="WP_058248524.1">
    <property type="nucleotide sequence ID" value="NZ_CYSE01000006.1"/>
</dbReference>
<protein>
    <submittedName>
        <fullName evidence="1">Uncharacterized protein</fullName>
    </submittedName>
</protein>
<organism evidence="1 2">
    <name type="scientific">Tropicibacter naphthalenivorans</name>
    <dbReference type="NCBI Taxonomy" id="441103"/>
    <lineage>
        <taxon>Bacteria</taxon>
        <taxon>Pseudomonadati</taxon>
        <taxon>Pseudomonadota</taxon>
        <taxon>Alphaproteobacteria</taxon>
        <taxon>Rhodobacterales</taxon>
        <taxon>Roseobacteraceae</taxon>
        <taxon>Tropicibacter</taxon>
    </lineage>
</organism>
<keyword evidence="2" id="KW-1185">Reference proteome</keyword>
<name>A0A0P1GGA3_9RHOB</name>
<accession>A0A0P1GGA3</accession>